<evidence type="ECO:0000256" key="3">
    <source>
        <dbReference type="ARBA" id="ARBA00022475"/>
    </source>
</evidence>
<dbReference type="InterPro" id="IPR028362">
    <property type="entry name" value="AlgI"/>
</dbReference>
<sequence length="483" mass="54268">MLFNSPLFIFLFLPVALLGFRFTRAVSWRAAMAWLTLASLLFYAWWAPWRSWPILVSILFNYLVGRGLFRLGNCRRADLLLKLGLLGNLAFLGYFKYTNFFMHNLDSLAGLHWQMAEVMLPLGISFFTFTQIAYLVDVRRAVAAEPSFLNYGLFVTFFPHLIAGPIIHHKEMMPQFQRPRSQPWHEDLAVGVSLFAIGLVKKVLIADAIAAHVAPVFAAAGHDPVPLTMAWEGALAYTAQIYFDFAGYSDMAIGLARMFGIDLPINFNSPYKSADIIDFWRRWHITLSRFLRDYLYFPLGGNRQGPGRRYLNLLTVMVLGGLWHGANWTFILWGGLHGLALAINHQWRDRVGLRLPRLLAWLATMAVVIPGWVLFRAASLHDALRLLKGMAGLSGLGGLHGAPGMGSLGGLLLEAGLLVFAALTPNSQEILRLQHPGLAPVPPGRPAWLTWQPSRLWAVLLALATVLVVLNLWKQTEFLYYEF</sequence>
<keyword evidence="4 10" id="KW-0808">Transferase</keyword>
<comment type="subcellular location">
    <subcellularLocation>
        <location evidence="1">Cell membrane</location>
        <topology evidence="1">Multi-pass membrane protein</topology>
    </subcellularLocation>
</comment>
<evidence type="ECO:0000256" key="8">
    <source>
        <dbReference type="ARBA" id="ARBA00023315"/>
    </source>
</evidence>
<accession>A0A1J5QXM6</accession>
<evidence type="ECO:0000313" key="10">
    <source>
        <dbReference type="EMBL" id="OIQ88034.1"/>
    </source>
</evidence>
<organism evidence="10">
    <name type="scientific">mine drainage metagenome</name>
    <dbReference type="NCBI Taxonomy" id="410659"/>
    <lineage>
        <taxon>unclassified sequences</taxon>
        <taxon>metagenomes</taxon>
        <taxon>ecological metagenomes</taxon>
    </lineage>
</organism>
<dbReference type="PANTHER" id="PTHR13285">
    <property type="entry name" value="ACYLTRANSFERASE"/>
    <property type="match status" value="1"/>
</dbReference>
<feature type="transmembrane region" description="Helical" evidence="9">
    <location>
        <begin position="30"/>
        <end position="46"/>
    </location>
</feature>
<feature type="transmembrane region" description="Helical" evidence="9">
    <location>
        <begin position="6"/>
        <end position="23"/>
    </location>
</feature>
<dbReference type="GO" id="GO:0016746">
    <property type="term" value="F:acyltransferase activity"/>
    <property type="evidence" value="ECO:0007669"/>
    <property type="project" value="UniProtKB-KW"/>
</dbReference>
<dbReference type="EC" id="2.3.1.-" evidence="10"/>
<dbReference type="GO" id="GO:0005886">
    <property type="term" value="C:plasma membrane"/>
    <property type="evidence" value="ECO:0007669"/>
    <property type="project" value="UniProtKB-SubCell"/>
</dbReference>
<protein>
    <submittedName>
        <fullName evidence="10">Peptidoglycan O-acetyltransferase</fullName>
        <ecNumber evidence="10">2.3.1.-</ecNumber>
    </submittedName>
</protein>
<evidence type="ECO:0000256" key="9">
    <source>
        <dbReference type="SAM" id="Phobius"/>
    </source>
</evidence>
<feature type="transmembrane region" description="Helical" evidence="9">
    <location>
        <begin position="118"/>
        <end position="136"/>
    </location>
</feature>
<feature type="transmembrane region" description="Helical" evidence="9">
    <location>
        <begin position="52"/>
        <end position="72"/>
    </location>
</feature>
<keyword evidence="3" id="KW-1003">Cell membrane</keyword>
<dbReference type="AlphaFoldDB" id="A0A1J5QXM6"/>
<dbReference type="PANTHER" id="PTHR13285:SF23">
    <property type="entry name" value="TEICHOIC ACID D-ALANYLTRANSFERASE"/>
    <property type="match status" value="1"/>
</dbReference>
<evidence type="ECO:0000256" key="4">
    <source>
        <dbReference type="ARBA" id="ARBA00022679"/>
    </source>
</evidence>
<evidence type="ECO:0000256" key="1">
    <source>
        <dbReference type="ARBA" id="ARBA00004651"/>
    </source>
</evidence>
<feature type="transmembrane region" description="Helical" evidence="9">
    <location>
        <begin position="396"/>
        <end position="423"/>
    </location>
</feature>
<dbReference type="PIRSF" id="PIRSF500217">
    <property type="entry name" value="AlgI"/>
    <property type="match status" value="1"/>
</dbReference>
<name>A0A1J5QXM6_9ZZZZ</name>
<keyword evidence="8 10" id="KW-0012">Acyltransferase</keyword>
<evidence type="ECO:0000256" key="2">
    <source>
        <dbReference type="ARBA" id="ARBA00010323"/>
    </source>
</evidence>
<feature type="transmembrane region" description="Helical" evidence="9">
    <location>
        <begin position="310"/>
        <end position="335"/>
    </location>
</feature>
<evidence type="ECO:0000256" key="5">
    <source>
        <dbReference type="ARBA" id="ARBA00022692"/>
    </source>
</evidence>
<evidence type="ECO:0000256" key="6">
    <source>
        <dbReference type="ARBA" id="ARBA00022989"/>
    </source>
</evidence>
<dbReference type="EMBL" id="MLJW01000391">
    <property type="protein sequence ID" value="OIQ88034.1"/>
    <property type="molecule type" value="Genomic_DNA"/>
</dbReference>
<dbReference type="InterPro" id="IPR004299">
    <property type="entry name" value="MBOAT_fam"/>
</dbReference>
<keyword evidence="5 9" id="KW-0812">Transmembrane</keyword>
<keyword evidence="6 9" id="KW-1133">Transmembrane helix</keyword>
<dbReference type="InterPro" id="IPR024194">
    <property type="entry name" value="Ac/AlaTfrase_AlgI/DltB"/>
</dbReference>
<comment type="caution">
    <text evidence="10">The sequence shown here is derived from an EMBL/GenBank/DDBJ whole genome shotgun (WGS) entry which is preliminary data.</text>
</comment>
<dbReference type="GO" id="GO:0042121">
    <property type="term" value="P:alginic acid biosynthetic process"/>
    <property type="evidence" value="ECO:0007669"/>
    <property type="project" value="InterPro"/>
</dbReference>
<evidence type="ECO:0000256" key="7">
    <source>
        <dbReference type="ARBA" id="ARBA00023136"/>
    </source>
</evidence>
<feature type="transmembrane region" description="Helical" evidence="9">
    <location>
        <begin position="79"/>
        <end position="98"/>
    </location>
</feature>
<feature type="transmembrane region" description="Helical" evidence="9">
    <location>
        <begin position="355"/>
        <end position="375"/>
    </location>
</feature>
<comment type="similarity">
    <text evidence="2">Belongs to the membrane-bound acyltransferase family.</text>
</comment>
<dbReference type="InterPro" id="IPR051085">
    <property type="entry name" value="MB_O-acyltransferase"/>
</dbReference>
<feature type="transmembrane region" description="Helical" evidence="9">
    <location>
        <begin position="148"/>
        <end position="168"/>
    </location>
</feature>
<reference evidence="10" key="1">
    <citation type="submission" date="2016-10" db="EMBL/GenBank/DDBJ databases">
        <title>Sequence of Gallionella enrichment culture.</title>
        <authorList>
            <person name="Poehlein A."/>
            <person name="Muehling M."/>
            <person name="Daniel R."/>
        </authorList>
    </citation>
    <scope>NUCLEOTIDE SEQUENCE</scope>
</reference>
<dbReference type="Pfam" id="PF03062">
    <property type="entry name" value="MBOAT"/>
    <property type="match status" value="1"/>
</dbReference>
<feature type="transmembrane region" description="Helical" evidence="9">
    <location>
        <begin position="456"/>
        <end position="473"/>
    </location>
</feature>
<proteinExistence type="inferred from homology"/>
<keyword evidence="7 9" id="KW-0472">Membrane</keyword>
<dbReference type="PIRSF" id="PIRSF016636">
    <property type="entry name" value="AlgI_DltB"/>
    <property type="match status" value="1"/>
</dbReference>
<gene>
    <name evidence="10" type="primary">patA_12</name>
    <name evidence="10" type="ORF">GALL_300820</name>
</gene>